<dbReference type="PANTHER" id="PTHR43439:SF2">
    <property type="entry name" value="ENZYME, PUTATIVE (JCVI)-RELATED"/>
    <property type="match status" value="1"/>
</dbReference>
<dbReference type="SUPFAM" id="SSF53474">
    <property type="entry name" value="alpha/beta-Hydrolases"/>
    <property type="match status" value="1"/>
</dbReference>
<evidence type="ECO:0008006" key="7">
    <source>
        <dbReference type="Google" id="ProtNLM"/>
    </source>
</evidence>
<evidence type="ECO:0000313" key="6">
    <source>
        <dbReference type="Proteomes" id="UP001215598"/>
    </source>
</evidence>
<dbReference type="InterPro" id="IPR029058">
    <property type="entry name" value="AB_hydrolase_fold"/>
</dbReference>
<evidence type="ECO:0000256" key="2">
    <source>
        <dbReference type="ARBA" id="ARBA00022553"/>
    </source>
</evidence>
<dbReference type="Pfam" id="PF00501">
    <property type="entry name" value="AMP-binding"/>
    <property type="match status" value="1"/>
</dbReference>
<dbReference type="InterPro" id="IPR006162">
    <property type="entry name" value="Ppantetheine_attach_site"/>
</dbReference>
<dbReference type="InterPro" id="IPR051414">
    <property type="entry name" value="Adenylate-forming_Reductase"/>
</dbReference>
<evidence type="ECO:0000259" key="4">
    <source>
        <dbReference type="Pfam" id="PF00975"/>
    </source>
</evidence>
<dbReference type="InterPro" id="IPR000873">
    <property type="entry name" value="AMP-dep_synth/lig_dom"/>
</dbReference>
<evidence type="ECO:0000259" key="3">
    <source>
        <dbReference type="Pfam" id="PF00501"/>
    </source>
</evidence>
<dbReference type="InterPro" id="IPR042099">
    <property type="entry name" value="ANL_N_sf"/>
</dbReference>
<dbReference type="AlphaFoldDB" id="A0AAD7JRX2"/>
<keyword evidence="2" id="KW-0597">Phosphoprotein</keyword>
<name>A0AAD7JRX2_9AGAR</name>
<dbReference type="Pfam" id="PF23562">
    <property type="entry name" value="AMP-binding_C_3"/>
    <property type="match status" value="1"/>
</dbReference>
<dbReference type="PROSITE" id="PS00455">
    <property type="entry name" value="AMP_BINDING"/>
    <property type="match status" value="1"/>
</dbReference>
<keyword evidence="1" id="KW-0596">Phosphopantetheine</keyword>
<keyword evidence="6" id="KW-1185">Reference proteome</keyword>
<feature type="domain" description="Thioesterase" evidence="4">
    <location>
        <begin position="685"/>
        <end position="780"/>
    </location>
</feature>
<organism evidence="5 6">
    <name type="scientific">Mycena metata</name>
    <dbReference type="NCBI Taxonomy" id="1033252"/>
    <lineage>
        <taxon>Eukaryota</taxon>
        <taxon>Fungi</taxon>
        <taxon>Dikarya</taxon>
        <taxon>Basidiomycota</taxon>
        <taxon>Agaricomycotina</taxon>
        <taxon>Agaricomycetes</taxon>
        <taxon>Agaricomycetidae</taxon>
        <taxon>Agaricales</taxon>
        <taxon>Marasmiineae</taxon>
        <taxon>Mycenaceae</taxon>
        <taxon>Mycena</taxon>
    </lineage>
</organism>
<evidence type="ECO:0000256" key="1">
    <source>
        <dbReference type="ARBA" id="ARBA00022450"/>
    </source>
</evidence>
<dbReference type="Gene3D" id="3.40.50.12780">
    <property type="entry name" value="N-terminal domain of ligase-like"/>
    <property type="match status" value="1"/>
</dbReference>
<dbReference type="Pfam" id="PF00975">
    <property type="entry name" value="Thioesterase"/>
    <property type="match status" value="1"/>
</dbReference>
<dbReference type="SUPFAM" id="SSF56801">
    <property type="entry name" value="Acetyl-CoA synthetase-like"/>
    <property type="match status" value="1"/>
</dbReference>
<dbReference type="PANTHER" id="PTHR43439">
    <property type="entry name" value="PHENYLACETATE-COENZYME A LIGASE"/>
    <property type="match status" value="1"/>
</dbReference>
<dbReference type="Proteomes" id="UP001215598">
    <property type="component" value="Unassembled WGS sequence"/>
</dbReference>
<dbReference type="Gene3D" id="3.40.50.1820">
    <property type="entry name" value="alpha/beta hydrolase"/>
    <property type="match status" value="1"/>
</dbReference>
<accession>A0AAD7JRX2</accession>
<dbReference type="PROSITE" id="PS00012">
    <property type="entry name" value="PHOSPHOPANTETHEINE"/>
    <property type="match status" value="1"/>
</dbReference>
<gene>
    <name evidence="5" type="ORF">B0H16DRAFT_1515748</name>
</gene>
<proteinExistence type="predicted"/>
<dbReference type="EMBL" id="JARKIB010000016">
    <property type="protein sequence ID" value="KAJ7770524.1"/>
    <property type="molecule type" value="Genomic_DNA"/>
</dbReference>
<feature type="domain" description="AMP-dependent synthetase/ligase" evidence="3">
    <location>
        <begin position="17"/>
        <end position="341"/>
    </location>
</feature>
<reference evidence="5" key="1">
    <citation type="submission" date="2023-03" db="EMBL/GenBank/DDBJ databases">
        <title>Massive genome expansion in bonnet fungi (Mycena s.s.) driven by repeated elements and novel gene families across ecological guilds.</title>
        <authorList>
            <consortium name="Lawrence Berkeley National Laboratory"/>
            <person name="Harder C.B."/>
            <person name="Miyauchi S."/>
            <person name="Viragh M."/>
            <person name="Kuo A."/>
            <person name="Thoen E."/>
            <person name="Andreopoulos B."/>
            <person name="Lu D."/>
            <person name="Skrede I."/>
            <person name="Drula E."/>
            <person name="Henrissat B."/>
            <person name="Morin E."/>
            <person name="Kohler A."/>
            <person name="Barry K."/>
            <person name="LaButti K."/>
            <person name="Morin E."/>
            <person name="Salamov A."/>
            <person name="Lipzen A."/>
            <person name="Mereny Z."/>
            <person name="Hegedus B."/>
            <person name="Baldrian P."/>
            <person name="Stursova M."/>
            <person name="Weitz H."/>
            <person name="Taylor A."/>
            <person name="Grigoriev I.V."/>
            <person name="Nagy L.G."/>
            <person name="Martin F."/>
            <person name="Kauserud H."/>
        </authorList>
    </citation>
    <scope>NUCLEOTIDE SEQUENCE</scope>
    <source>
        <strain evidence="5">CBHHK182m</strain>
    </source>
</reference>
<evidence type="ECO:0000313" key="5">
    <source>
        <dbReference type="EMBL" id="KAJ7770524.1"/>
    </source>
</evidence>
<dbReference type="InterPro" id="IPR020845">
    <property type="entry name" value="AMP-binding_CS"/>
</dbReference>
<comment type="caution">
    <text evidence="5">The sequence shown here is derived from an EMBL/GenBank/DDBJ whole genome shotgun (WGS) entry which is preliminary data.</text>
</comment>
<sequence length="953" mass="105638">MYTPLPLDGSLDILQAFEFQATQNPHRALFRYDSESASDGYEEITWSRAVKMFETTAQIVRHLLNEIDYAHPPVVGILAATSSIPYAALVYGVLRAGCTVFPLSTRNSDVATAHLISEAGIKYLLVSEDTQTQESAHKANKLLDSQSVHIDIIPIPTYAEISTTQRTDLGTLPPLKHIDDERVILVAHSSGSTSFPKVIPLTQRYLRSMVQAVGGSDLSSEVRSAQASAMFHAAGFVTIARAAYTGMTLAFFPPTTSTEIPTPERVLRSALATKCTTIGCSPVFLEHWSKSPADVNALRTFSCVLFGGGPLAQVVGDTLEANCVNLLAVYGSTETGGISTIKKHGGGWQYFEMLPTTLPVLVPVDGDPSGSLFQLIIQECTTNCLAVTNMDIDGVRAFDTNDIVQKHPTNPTLYRVYGRVDDQIMHSNGEKTNPGPLEEILVRNPLIKSAMIFGRLKPHAGVLIAPSENAVNLELFRDAIWPTVEQANKFAPSHSRLFKEMIIISSASKPFQMTPKGTLRRSAILTDYTQEVEDAYTDFDKATLSSAAVGGINEISMKATLEIVRGHVHANIRPGISDHQDIFEAGGDSLLAARIRNGITHSLRESTIKLSDIAVQSLPQNVVFAFPNIMILSAFIYGLIVRDTQSPQRDELENSPFNSVPASILDQKDHTVVRLREPSSALEPPLILVHGGSGHVFAFAYMQAHFKTGLWAIQVTEETPRTSFIAQTDFYYRKIKESQPRGPYRIGGYCAGAFMACRIAYLLEKNGDQVVQLTLIDNSPFMSLFPHPDVDQGANFNDPETLREYYDRSVRSYCKVAQTWDDPWWRKFSETLWERWNGRVRSEDMPELMARAYENLIEGFPRAFDFTLSLTTCDPKGFKEVRAALVEWMKEIRAPVTLYKASNGPTSKISPHLKEEWWAFGLDWSCENTRVVELDATHVSILDSEQLVEAMQK</sequence>
<dbReference type="InterPro" id="IPR001031">
    <property type="entry name" value="Thioesterase"/>
</dbReference>
<protein>
    <recommendedName>
        <fullName evidence="7">NRPS-like enzyme</fullName>
    </recommendedName>
</protein>